<feature type="transmembrane region" description="Helical" evidence="1">
    <location>
        <begin position="38"/>
        <end position="59"/>
    </location>
</feature>
<keyword evidence="1" id="KW-0812">Transmembrane</keyword>
<keyword evidence="1" id="KW-0472">Membrane</keyword>
<feature type="transmembrane region" description="Helical" evidence="1">
    <location>
        <begin position="229"/>
        <end position="250"/>
    </location>
</feature>
<comment type="caution">
    <text evidence="2">The sequence shown here is derived from an EMBL/GenBank/DDBJ whole genome shotgun (WGS) entry which is preliminary data.</text>
</comment>
<dbReference type="InterPro" id="IPR052528">
    <property type="entry name" value="Sugar_transport-like"/>
</dbReference>
<feature type="transmembrane region" description="Helical" evidence="1">
    <location>
        <begin position="262"/>
        <end position="282"/>
    </location>
</feature>
<feature type="transmembrane region" description="Helical" evidence="1">
    <location>
        <begin position="383"/>
        <end position="400"/>
    </location>
</feature>
<dbReference type="SUPFAM" id="SSF103473">
    <property type="entry name" value="MFS general substrate transporter"/>
    <property type="match status" value="1"/>
</dbReference>
<feature type="transmembrane region" description="Helical" evidence="1">
    <location>
        <begin position="118"/>
        <end position="137"/>
    </location>
</feature>
<accession>A0A6B0YM39</accession>
<dbReference type="Pfam" id="PF07690">
    <property type="entry name" value="MFS_1"/>
    <property type="match status" value="1"/>
</dbReference>
<name>A0A6B0YM39_9CHLR</name>
<dbReference type="InterPro" id="IPR011701">
    <property type="entry name" value="MFS"/>
</dbReference>
<dbReference type="PANTHER" id="PTHR23526">
    <property type="entry name" value="INTEGRAL MEMBRANE TRANSPORT PROTEIN-RELATED"/>
    <property type="match status" value="1"/>
</dbReference>
<gene>
    <name evidence="2" type="ORF">F4Y42_01495</name>
</gene>
<evidence type="ECO:0000313" key="2">
    <source>
        <dbReference type="EMBL" id="MXY92103.1"/>
    </source>
</evidence>
<proteinExistence type="predicted"/>
<dbReference type="AlphaFoldDB" id="A0A6B0YM39"/>
<feature type="transmembrane region" description="Helical" evidence="1">
    <location>
        <begin position="92"/>
        <end position="112"/>
    </location>
</feature>
<reference evidence="2" key="1">
    <citation type="submission" date="2019-09" db="EMBL/GenBank/DDBJ databases">
        <title>Characterisation of the sponge microbiome using genome-centric metagenomics.</title>
        <authorList>
            <person name="Engelberts J.P."/>
            <person name="Robbins S.J."/>
            <person name="De Goeij J.M."/>
            <person name="Aranda M."/>
            <person name="Bell S.C."/>
            <person name="Webster N.S."/>
        </authorList>
    </citation>
    <scope>NUCLEOTIDE SEQUENCE</scope>
    <source>
        <strain evidence="2">SB0664_bin_27</strain>
    </source>
</reference>
<dbReference type="EMBL" id="VXRG01000015">
    <property type="protein sequence ID" value="MXY92103.1"/>
    <property type="molecule type" value="Genomic_DNA"/>
</dbReference>
<keyword evidence="1" id="KW-1133">Transmembrane helix</keyword>
<feature type="transmembrane region" description="Helical" evidence="1">
    <location>
        <begin position="294"/>
        <end position="313"/>
    </location>
</feature>
<protein>
    <submittedName>
        <fullName evidence="2">MFS transporter</fullName>
    </submittedName>
</protein>
<feature type="transmembrane region" description="Helical" evidence="1">
    <location>
        <begin position="65"/>
        <end position="85"/>
    </location>
</feature>
<dbReference type="GO" id="GO:0022857">
    <property type="term" value="F:transmembrane transporter activity"/>
    <property type="evidence" value="ECO:0007669"/>
    <property type="project" value="InterPro"/>
</dbReference>
<feature type="transmembrane region" description="Helical" evidence="1">
    <location>
        <begin position="181"/>
        <end position="199"/>
    </location>
</feature>
<dbReference type="InterPro" id="IPR036259">
    <property type="entry name" value="MFS_trans_sf"/>
</dbReference>
<dbReference type="Gene3D" id="1.20.1250.20">
    <property type="entry name" value="MFS general substrate transporter like domains"/>
    <property type="match status" value="2"/>
</dbReference>
<dbReference type="PANTHER" id="PTHR23526:SF2">
    <property type="entry name" value="MAJOR FACILITATOR SUPERFAMILY (MFS) PROFILE DOMAIN-CONTAINING PROTEIN"/>
    <property type="match status" value="1"/>
</dbReference>
<sequence length="432" mass="48236">MNTKELVSRTVIWVETALAGSLSPSVRQVMHIELSMSLAYGVFYACINPFTQVVLRRLGASVDMLALYTALLFVGSVFTSFSIVLMRRRRTINIIVFCWLLGRSLFLLTAFVTGATQLMAIGIVFWLLEAFVIPAYTRVIQKIYPESGRGKVMSTVRMGRVSVILLVTPLAGWALDKVGYQVLFPIGALFGILSTYLFTRIDLDEGDLPPRQTKAFSDLWQIVRTDRNFATYLISYSLFGLGGLLSWPLYPVVQVDRLELSYSDIGLLGLVESVTWFFSYLLWGRTIDKRGGLFVVRAIAAISIVTPLTYMSAQSLWMLLPSAIARGLGMAGFELGRISAGIQLADPERVTEYAAIQSTVVGLRGLVAPLVTVGLLRLGAPHSAVFLLSVVFLVMGWLMFGRVTAPTPGDEEYKERQRLRYRWPFRRRISRV</sequence>
<feature type="transmembrane region" description="Helical" evidence="1">
    <location>
        <begin position="158"/>
        <end position="175"/>
    </location>
</feature>
<evidence type="ECO:0000256" key="1">
    <source>
        <dbReference type="SAM" id="Phobius"/>
    </source>
</evidence>
<organism evidence="2">
    <name type="scientific">Caldilineaceae bacterium SB0664_bin_27</name>
    <dbReference type="NCBI Taxonomy" id="2605260"/>
    <lineage>
        <taxon>Bacteria</taxon>
        <taxon>Bacillati</taxon>
        <taxon>Chloroflexota</taxon>
        <taxon>Caldilineae</taxon>
        <taxon>Caldilineales</taxon>
        <taxon>Caldilineaceae</taxon>
    </lineage>
</organism>